<dbReference type="SMART" id="SM00186">
    <property type="entry name" value="FBG"/>
    <property type="match status" value="1"/>
</dbReference>
<dbReference type="Pfam" id="PF00147">
    <property type="entry name" value="Fibrinogen_C"/>
    <property type="match status" value="1"/>
</dbReference>
<accession>A0ABD1KI75</accession>
<protein>
    <recommendedName>
        <fullName evidence="2">Fibrinogen C-terminal domain-containing protein</fullName>
    </recommendedName>
</protein>
<evidence type="ECO:0000259" key="2">
    <source>
        <dbReference type="PROSITE" id="PS51406"/>
    </source>
</evidence>
<comment type="caution">
    <text evidence="3">The sequence shown here is derived from an EMBL/GenBank/DDBJ whole genome shotgun (WGS) entry which is preliminary data.</text>
</comment>
<evidence type="ECO:0000256" key="1">
    <source>
        <dbReference type="ARBA" id="ARBA00023157"/>
    </source>
</evidence>
<dbReference type="InterPro" id="IPR050373">
    <property type="entry name" value="Fibrinogen_C-term_domain"/>
</dbReference>
<dbReference type="PROSITE" id="PS51406">
    <property type="entry name" value="FIBRINOGEN_C_2"/>
    <property type="match status" value="1"/>
</dbReference>
<evidence type="ECO:0000313" key="4">
    <source>
        <dbReference type="Proteomes" id="UP001591681"/>
    </source>
</evidence>
<dbReference type="SUPFAM" id="SSF56496">
    <property type="entry name" value="Fibrinogen C-terminal domain-like"/>
    <property type="match status" value="1"/>
</dbReference>
<dbReference type="InterPro" id="IPR002181">
    <property type="entry name" value="Fibrinogen_a/b/g_C_dom"/>
</dbReference>
<dbReference type="PANTHER" id="PTHR19143:SF225">
    <property type="entry name" value="MICROFIBRIL-ASSOCIATED GLYCOPROTEIN 4"/>
    <property type="match status" value="1"/>
</dbReference>
<gene>
    <name evidence="3" type="ORF">ACEWY4_005389</name>
</gene>
<keyword evidence="4" id="KW-1185">Reference proteome</keyword>
<dbReference type="EMBL" id="JBHFQA010000005">
    <property type="protein sequence ID" value="KAL2098909.1"/>
    <property type="molecule type" value="Genomic_DNA"/>
</dbReference>
<dbReference type="InterPro" id="IPR014716">
    <property type="entry name" value="Fibrinogen_a/b/g_C_1"/>
</dbReference>
<reference evidence="3 4" key="1">
    <citation type="submission" date="2024-09" db="EMBL/GenBank/DDBJ databases">
        <title>A chromosome-level genome assembly of Gray's grenadier anchovy, Coilia grayii.</title>
        <authorList>
            <person name="Fu Z."/>
        </authorList>
    </citation>
    <scope>NUCLEOTIDE SEQUENCE [LARGE SCALE GENOMIC DNA]</scope>
    <source>
        <strain evidence="3">G4</strain>
        <tissue evidence="3">Muscle</tissue>
    </source>
</reference>
<sequence>MSSMECTTERFSNCREVFNKGFNESGVYIIHLFRGSVKAYCDMDTDNGGWMVIQRRVDGNVNFYRPWDQYRQGFGDRAGEHWLGLQSLYMLTAVKRHELRVEMEDFEGNKVFAKYSSFLVGSEGDGYKLSVSGFTDGGAGDSLSYHNGQKFSTFNNDNSGSKCARLNLGAFWYKPSSCHTTNPNGIYRWGSDSTISNIGVAWKAFKGLNYSLKSITMMIRPVS</sequence>
<dbReference type="FunFam" id="3.90.215.10:FF:000001">
    <property type="entry name" value="Tenascin isoform 1"/>
    <property type="match status" value="1"/>
</dbReference>
<dbReference type="InterPro" id="IPR036056">
    <property type="entry name" value="Fibrinogen-like_C"/>
</dbReference>
<proteinExistence type="predicted"/>
<dbReference type="AlphaFoldDB" id="A0ABD1KI75"/>
<keyword evidence="1" id="KW-1015">Disulfide bond</keyword>
<dbReference type="PANTHER" id="PTHR19143">
    <property type="entry name" value="FIBRINOGEN/TENASCIN/ANGIOPOEITIN"/>
    <property type="match status" value="1"/>
</dbReference>
<dbReference type="NCBIfam" id="NF040941">
    <property type="entry name" value="GGGWT_bact"/>
    <property type="match status" value="1"/>
</dbReference>
<dbReference type="Gene3D" id="3.90.215.10">
    <property type="entry name" value="Gamma Fibrinogen, chain A, domain 1"/>
    <property type="match status" value="1"/>
</dbReference>
<feature type="domain" description="Fibrinogen C-terminal" evidence="2">
    <location>
        <begin position="5"/>
        <end position="223"/>
    </location>
</feature>
<evidence type="ECO:0000313" key="3">
    <source>
        <dbReference type="EMBL" id="KAL2098909.1"/>
    </source>
</evidence>
<name>A0ABD1KI75_9TELE</name>
<dbReference type="CDD" id="cd00087">
    <property type="entry name" value="FReD"/>
    <property type="match status" value="1"/>
</dbReference>
<dbReference type="Proteomes" id="UP001591681">
    <property type="component" value="Unassembled WGS sequence"/>
</dbReference>
<organism evidence="3 4">
    <name type="scientific">Coilia grayii</name>
    <name type="common">Gray's grenadier anchovy</name>
    <dbReference type="NCBI Taxonomy" id="363190"/>
    <lineage>
        <taxon>Eukaryota</taxon>
        <taxon>Metazoa</taxon>
        <taxon>Chordata</taxon>
        <taxon>Craniata</taxon>
        <taxon>Vertebrata</taxon>
        <taxon>Euteleostomi</taxon>
        <taxon>Actinopterygii</taxon>
        <taxon>Neopterygii</taxon>
        <taxon>Teleostei</taxon>
        <taxon>Clupei</taxon>
        <taxon>Clupeiformes</taxon>
        <taxon>Clupeoidei</taxon>
        <taxon>Engraulidae</taxon>
        <taxon>Coilinae</taxon>
        <taxon>Coilia</taxon>
    </lineage>
</organism>